<protein>
    <recommendedName>
        <fullName evidence="3">DUF531 domain-containing protein</fullName>
    </recommendedName>
</protein>
<dbReference type="PIRSF" id="PIRSF006006">
    <property type="entry name" value="UCP006006"/>
    <property type="match status" value="1"/>
</dbReference>
<reference evidence="2" key="1">
    <citation type="journal article" date="2015" name="MBio">
        <title>Genome-Resolved Metagenomic Analysis Reveals Roles for Candidate Phyla and Other Microbial Community Members in Biogeochemical Transformations in Oil Reservoirs.</title>
        <authorList>
            <person name="Hu P."/>
            <person name="Tom L."/>
            <person name="Singh A."/>
            <person name="Thomas B.C."/>
            <person name="Baker B.J."/>
            <person name="Piceno Y.M."/>
            <person name="Andersen G.L."/>
            <person name="Banfield J.F."/>
        </authorList>
    </citation>
    <scope>NUCLEOTIDE SEQUENCE [LARGE SCALE GENOMIC DNA]</scope>
</reference>
<dbReference type="Pfam" id="PF04407">
    <property type="entry name" value="DUF531"/>
    <property type="match status" value="1"/>
</dbReference>
<comment type="caution">
    <text evidence="1">The sequence shown here is derived from an EMBL/GenBank/DDBJ whole genome shotgun (WGS) entry which is preliminary data.</text>
</comment>
<dbReference type="InterPro" id="IPR007501">
    <property type="entry name" value="DUF531"/>
</dbReference>
<name>A0A124FF95_9EURY</name>
<evidence type="ECO:0000313" key="1">
    <source>
        <dbReference type="EMBL" id="KUK17396.1"/>
    </source>
</evidence>
<organism evidence="1 2">
    <name type="scientific">Thermococcus sibiricus</name>
    <dbReference type="NCBI Taxonomy" id="172049"/>
    <lineage>
        <taxon>Archaea</taxon>
        <taxon>Methanobacteriati</taxon>
        <taxon>Methanobacteriota</taxon>
        <taxon>Thermococci</taxon>
        <taxon>Thermococcales</taxon>
        <taxon>Thermococcaceae</taxon>
        <taxon>Thermococcus</taxon>
    </lineage>
</organism>
<dbReference type="OMA" id="RAAPICY"/>
<accession>A0A124FF95</accession>
<gene>
    <name evidence="1" type="ORF">XD54_1333</name>
</gene>
<dbReference type="PATRIC" id="fig|172049.5.peg.171"/>
<sequence length="194" mass="21794">MLKFLFGRDAKMLTLSLYNSYDPKKLHEAHLRAIARAAPICYAFDFHLALVGFPFETKKPLEIGSEISKSTTIGESGKYLLELAKTNKFHLLDFPKLGFPPQFGQIVATTRKPDENKNISSLQLAERALRGESFMLVVGLGRHGLPKEIFKLAKYHLDITDGKRISLETCTAIGSIPTKIRTLMEALKWPKKSC</sequence>
<proteinExistence type="predicted"/>
<dbReference type="AlphaFoldDB" id="A0A124FF95"/>
<dbReference type="EMBL" id="LGFD01000025">
    <property type="protein sequence ID" value="KUK17396.1"/>
    <property type="molecule type" value="Genomic_DNA"/>
</dbReference>
<dbReference type="Proteomes" id="UP000053911">
    <property type="component" value="Unassembled WGS sequence"/>
</dbReference>
<evidence type="ECO:0008006" key="3">
    <source>
        <dbReference type="Google" id="ProtNLM"/>
    </source>
</evidence>
<evidence type="ECO:0000313" key="2">
    <source>
        <dbReference type="Proteomes" id="UP000053911"/>
    </source>
</evidence>